<dbReference type="Pfam" id="PF20659">
    <property type="entry name" value="MS_C"/>
    <property type="match status" value="1"/>
</dbReference>
<evidence type="ECO:0000313" key="10">
    <source>
        <dbReference type="EMBL" id="MCP1726811.1"/>
    </source>
</evidence>
<dbReference type="CDD" id="cd00727">
    <property type="entry name" value="malate_synt_A"/>
    <property type="match status" value="1"/>
</dbReference>
<dbReference type="Pfam" id="PF20656">
    <property type="entry name" value="MS_N"/>
    <property type="match status" value="1"/>
</dbReference>
<reference evidence="10 11" key="1">
    <citation type="submission" date="2022-03" db="EMBL/GenBank/DDBJ databases">
        <title>Genomic Encyclopedia of Type Strains, Phase III (KMG-III): the genomes of soil and plant-associated and newly described type strains.</title>
        <authorList>
            <person name="Whitman W."/>
        </authorList>
    </citation>
    <scope>NUCLEOTIDE SEQUENCE [LARGE SCALE GENOMIC DNA]</scope>
    <source>
        <strain evidence="10 11">BSker1</strain>
    </source>
</reference>
<keyword evidence="11" id="KW-1185">Reference proteome</keyword>
<evidence type="ECO:0000259" key="9">
    <source>
        <dbReference type="Pfam" id="PF20659"/>
    </source>
</evidence>
<sequence>MSSAHAAENTQSSASVEIRGPITPECEALLSSEAMDFLAELVRAFSPRIRTLLDARRARQARFDRGTVPDFLPETRKIRQQDWQVAPIPEPLLDRRVEITGPVDRKMVINGLNSGARVFMADFEDASTPSWSNMIQGQRNLYDAVRRQIDFSDERGKAYRLNRDTALLLVRVRGLHLPEKDLRVDGEAVPGALMDFALHCFHNSEALLAQGAGPWFYLPKLEHWREAALWAEVFDWAEQRLSLEKGSIRATVLIETLPAVFQMDEILHVLRDYVVGLNCGRWDYIFSYIKTFHAHPDRILPDRETVGMTVPFLRAYSRLLIETCHRRGALAMGGMAAQIPVRDDPEANAAALAKVREDKEREARDGHDGTWVAHPGLIPEAMAVFDAVLAGPNQLDRAVQDHGIGRAELLAHPEGAITEAGFRRNVEVGLAYTAAWLSGRGCVPIHHLMEDAATAEIARAQLWQWLHHSDARFEVGGAITFAFFSQVLEESLAALLQGEGEDGPDAGHYRAAARLFHRLTESEQFADFLTLEAYDSIA</sequence>
<dbReference type="RefSeq" id="WP_253445684.1">
    <property type="nucleotide sequence ID" value="NZ_JALJYF010000001.1"/>
</dbReference>
<evidence type="ECO:0000256" key="3">
    <source>
        <dbReference type="ARBA" id="ARBA00022435"/>
    </source>
</evidence>
<dbReference type="Pfam" id="PF01274">
    <property type="entry name" value="MS_TIM-barrel"/>
    <property type="match status" value="1"/>
</dbReference>
<dbReference type="InterPro" id="IPR006252">
    <property type="entry name" value="Malate_synthA"/>
</dbReference>
<dbReference type="PANTHER" id="PTHR42902">
    <property type="entry name" value="MALATE SYNTHASE"/>
    <property type="match status" value="1"/>
</dbReference>
<organism evidence="10 11">
    <name type="scientific">Natronospira proteinivora</name>
    <dbReference type="NCBI Taxonomy" id="1807133"/>
    <lineage>
        <taxon>Bacteria</taxon>
        <taxon>Pseudomonadati</taxon>
        <taxon>Pseudomonadota</taxon>
        <taxon>Gammaproteobacteria</taxon>
        <taxon>Natronospirales</taxon>
        <taxon>Natronospiraceae</taxon>
        <taxon>Natronospira</taxon>
    </lineage>
</organism>
<evidence type="ECO:0000313" key="11">
    <source>
        <dbReference type="Proteomes" id="UP001523550"/>
    </source>
</evidence>
<dbReference type="InterPro" id="IPR011076">
    <property type="entry name" value="Malate_synth_sf"/>
</dbReference>
<proteinExistence type="inferred from homology"/>
<dbReference type="GO" id="GO:0004474">
    <property type="term" value="F:malate synthase activity"/>
    <property type="evidence" value="ECO:0007669"/>
    <property type="project" value="UniProtKB-EC"/>
</dbReference>
<evidence type="ECO:0000256" key="2">
    <source>
        <dbReference type="ARBA" id="ARBA00012636"/>
    </source>
</evidence>
<dbReference type="PANTHER" id="PTHR42902:SF1">
    <property type="entry name" value="MALATE SYNTHASE 1-RELATED"/>
    <property type="match status" value="1"/>
</dbReference>
<dbReference type="Gene3D" id="1.20.1220.12">
    <property type="entry name" value="Malate synthase, domain III"/>
    <property type="match status" value="1"/>
</dbReference>
<dbReference type="Proteomes" id="UP001523550">
    <property type="component" value="Unassembled WGS sequence"/>
</dbReference>
<evidence type="ECO:0000259" key="7">
    <source>
        <dbReference type="Pfam" id="PF01274"/>
    </source>
</evidence>
<dbReference type="InterPro" id="IPR001465">
    <property type="entry name" value="Malate_synthase_TIM"/>
</dbReference>
<dbReference type="InterPro" id="IPR044856">
    <property type="entry name" value="Malate_synth_C_sf"/>
</dbReference>
<dbReference type="EMBL" id="JALJYF010000001">
    <property type="protein sequence ID" value="MCP1726811.1"/>
    <property type="molecule type" value="Genomic_DNA"/>
</dbReference>
<dbReference type="NCBIfam" id="TIGR01344">
    <property type="entry name" value="malate_syn_A"/>
    <property type="match status" value="1"/>
</dbReference>
<accession>A0ABT1G6D2</accession>
<dbReference type="InterPro" id="IPR048355">
    <property type="entry name" value="MS_C"/>
</dbReference>
<feature type="domain" description="Malate synthase N-terminal" evidence="8">
    <location>
        <begin position="16"/>
        <end position="76"/>
    </location>
</feature>
<gene>
    <name evidence="10" type="ORF">J2T60_000776</name>
</gene>
<dbReference type="SUPFAM" id="SSF51645">
    <property type="entry name" value="Malate synthase G"/>
    <property type="match status" value="1"/>
</dbReference>
<feature type="domain" description="Malate synthase C-terminal" evidence="9">
    <location>
        <begin position="417"/>
        <end position="537"/>
    </location>
</feature>
<evidence type="ECO:0000256" key="6">
    <source>
        <dbReference type="ARBA" id="ARBA00047918"/>
    </source>
</evidence>
<name>A0ABT1G6D2_9GAMM</name>
<keyword evidence="10" id="KW-0012">Acyltransferase</keyword>
<comment type="catalytic activity">
    <reaction evidence="6">
        <text>glyoxylate + acetyl-CoA + H2O = (S)-malate + CoA + H(+)</text>
        <dbReference type="Rhea" id="RHEA:18181"/>
        <dbReference type="ChEBI" id="CHEBI:15377"/>
        <dbReference type="ChEBI" id="CHEBI:15378"/>
        <dbReference type="ChEBI" id="CHEBI:15589"/>
        <dbReference type="ChEBI" id="CHEBI:36655"/>
        <dbReference type="ChEBI" id="CHEBI:57287"/>
        <dbReference type="ChEBI" id="CHEBI:57288"/>
        <dbReference type="EC" id="2.3.3.9"/>
    </reaction>
</comment>
<protein>
    <recommendedName>
        <fullName evidence="2">malate synthase</fullName>
        <ecNumber evidence="2">2.3.3.9</ecNumber>
    </recommendedName>
</protein>
<evidence type="ECO:0000256" key="4">
    <source>
        <dbReference type="ARBA" id="ARBA00022532"/>
    </source>
</evidence>
<dbReference type="InterPro" id="IPR046363">
    <property type="entry name" value="MS_N_TIM-barrel_dom"/>
</dbReference>
<dbReference type="InterPro" id="IPR048356">
    <property type="entry name" value="MS_N"/>
</dbReference>
<evidence type="ECO:0000256" key="1">
    <source>
        <dbReference type="ARBA" id="ARBA00006394"/>
    </source>
</evidence>
<keyword evidence="4" id="KW-0816">Tricarboxylic acid cycle</keyword>
<comment type="similarity">
    <text evidence="1">Belongs to the malate synthase family.</text>
</comment>
<evidence type="ECO:0000259" key="8">
    <source>
        <dbReference type="Pfam" id="PF20656"/>
    </source>
</evidence>
<dbReference type="PIRSF" id="PIRSF001363">
    <property type="entry name" value="Malate_synth"/>
    <property type="match status" value="1"/>
</dbReference>
<comment type="caution">
    <text evidence="10">The sequence shown here is derived from an EMBL/GenBank/DDBJ whole genome shotgun (WGS) entry which is preliminary data.</text>
</comment>
<dbReference type="EC" id="2.3.3.9" evidence="2"/>
<feature type="domain" description="Malate synthase TIM barrel" evidence="7">
    <location>
        <begin position="168"/>
        <end position="410"/>
    </location>
</feature>
<keyword evidence="3" id="KW-0329">Glyoxylate bypass</keyword>
<dbReference type="Gene3D" id="3.20.20.360">
    <property type="entry name" value="Malate synthase, domain 3"/>
    <property type="match status" value="1"/>
</dbReference>
<keyword evidence="5 10" id="KW-0808">Transferase</keyword>
<evidence type="ECO:0000256" key="5">
    <source>
        <dbReference type="ARBA" id="ARBA00022679"/>
    </source>
</evidence>